<dbReference type="PANTHER" id="PTHR42924">
    <property type="entry name" value="EXONUCLEASE"/>
    <property type="match status" value="1"/>
</dbReference>
<dbReference type="InterPro" id="IPR004013">
    <property type="entry name" value="PHP_dom"/>
</dbReference>
<dbReference type="SMART" id="SM00481">
    <property type="entry name" value="POLIIIAc"/>
    <property type="match status" value="1"/>
</dbReference>
<gene>
    <name evidence="2" type="ORF">F4Y08_01540</name>
</gene>
<organism evidence="2">
    <name type="scientific">Caldilineaceae bacterium SB0662_bin_9</name>
    <dbReference type="NCBI Taxonomy" id="2605258"/>
    <lineage>
        <taxon>Bacteria</taxon>
        <taxon>Bacillati</taxon>
        <taxon>Chloroflexota</taxon>
        <taxon>Caldilineae</taxon>
        <taxon>Caldilineales</taxon>
        <taxon>Caldilineaceae</taxon>
    </lineage>
</organism>
<dbReference type="Gene3D" id="3.20.20.140">
    <property type="entry name" value="Metal-dependent hydrolases"/>
    <property type="match status" value="1"/>
</dbReference>
<proteinExistence type="predicted"/>
<sequence>MKVDLHLHTHFSPDSLASIHEVMERARALGFDRIAITDHNCILGAQIAWERDPDFIIPGEEVRTEVGEVIAYYVKEEVPKGLPLLKTLDLLEAQGAVISIPHPADRLRSSALGLQHTLAIVERVDAVEVLNSRCMFPGDNRRALELAQQHGKPVTAGSDAHMPMEIGHCGVHMPDFENHADSFRAALRKAVPFGAEGPWWAHLGSRYAKIRKQLLPYDASSPEPVGRR</sequence>
<dbReference type="GO" id="GO:0035312">
    <property type="term" value="F:5'-3' DNA exonuclease activity"/>
    <property type="evidence" value="ECO:0007669"/>
    <property type="project" value="TreeGrafter"/>
</dbReference>
<dbReference type="CDD" id="cd07432">
    <property type="entry name" value="PHP_HisPPase"/>
    <property type="match status" value="1"/>
</dbReference>
<dbReference type="GO" id="GO:0004534">
    <property type="term" value="F:5'-3' RNA exonuclease activity"/>
    <property type="evidence" value="ECO:0007669"/>
    <property type="project" value="TreeGrafter"/>
</dbReference>
<dbReference type="InterPro" id="IPR003141">
    <property type="entry name" value="Pol/His_phosphatase_N"/>
</dbReference>
<dbReference type="Pfam" id="PF02811">
    <property type="entry name" value="PHP"/>
    <property type="match status" value="1"/>
</dbReference>
<evidence type="ECO:0000259" key="1">
    <source>
        <dbReference type="SMART" id="SM00481"/>
    </source>
</evidence>
<protein>
    <submittedName>
        <fullName evidence="2">PHP domain-containing protein</fullName>
    </submittedName>
</protein>
<evidence type="ECO:0000313" key="2">
    <source>
        <dbReference type="EMBL" id="MYD89009.1"/>
    </source>
</evidence>
<reference evidence="2" key="1">
    <citation type="submission" date="2019-09" db="EMBL/GenBank/DDBJ databases">
        <title>Characterisation of the sponge microbiome using genome-centric metagenomics.</title>
        <authorList>
            <person name="Engelberts J.P."/>
            <person name="Robbins S.J."/>
            <person name="De Goeij J.M."/>
            <person name="Aranda M."/>
            <person name="Bell S.C."/>
            <person name="Webster N.S."/>
        </authorList>
    </citation>
    <scope>NUCLEOTIDE SEQUENCE</scope>
    <source>
        <strain evidence="2">SB0662_bin_9</strain>
    </source>
</reference>
<dbReference type="SUPFAM" id="SSF89550">
    <property type="entry name" value="PHP domain-like"/>
    <property type="match status" value="1"/>
</dbReference>
<dbReference type="Pfam" id="PF13263">
    <property type="entry name" value="PHP_C"/>
    <property type="match status" value="1"/>
</dbReference>
<feature type="domain" description="Polymerase/histidinol phosphatase N-terminal" evidence="1">
    <location>
        <begin position="3"/>
        <end position="66"/>
    </location>
</feature>
<comment type="caution">
    <text evidence="2">The sequence shown here is derived from an EMBL/GenBank/DDBJ whole genome shotgun (WGS) entry which is preliminary data.</text>
</comment>
<dbReference type="PANTHER" id="PTHR42924:SF3">
    <property type="entry name" value="POLYMERASE_HISTIDINOL PHOSPHATASE N-TERMINAL DOMAIN-CONTAINING PROTEIN"/>
    <property type="match status" value="1"/>
</dbReference>
<dbReference type="InterPro" id="IPR016195">
    <property type="entry name" value="Pol/histidinol_Pase-like"/>
</dbReference>
<dbReference type="AlphaFoldDB" id="A0A6B1DMM9"/>
<accession>A0A6B1DMM9</accession>
<name>A0A6B1DMM9_9CHLR</name>
<dbReference type="InterPro" id="IPR052018">
    <property type="entry name" value="PHP_domain"/>
</dbReference>
<dbReference type="EMBL" id="VXPY01000013">
    <property type="protein sequence ID" value="MYD89009.1"/>
    <property type="molecule type" value="Genomic_DNA"/>
</dbReference>